<reference evidence="2 3" key="1">
    <citation type="journal article" date="2017" name="Elife">
        <title>Extensive horizontal gene transfer in cheese-associated bacteria.</title>
        <authorList>
            <person name="Bonham K.S."/>
            <person name="Wolfe B.E."/>
            <person name="Dutton R.J."/>
        </authorList>
    </citation>
    <scope>NUCLEOTIDE SEQUENCE [LARGE SCALE GENOMIC DNA]</scope>
    <source>
        <strain evidence="2 3">JB5</strain>
    </source>
</reference>
<evidence type="ECO:0000313" key="3">
    <source>
        <dbReference type="Proteomes" id="UP000218377"/>
    </source>
</evidence>
<sequence length="63" mass="7042">MDSTVAGKRQGRQADHKVDKNYHFHGTFTAKDNHTIQYSDKFSFPVGLDIGTIKIAGKVKFTS</sequence>
<dbReference type="EMBL" id="CP025334">
    <property type="protein sequence ID" value="AZT98229.1"/>
    <property type="molecule type" value="Genomic_DNA"/>
</dbReference>
<dbReference type="Proteomes" id="UP000282731">
    <property type="component" value="Chromosome"/>
</dbReference>
<evidence type="ECO:0000313" key="4">
    <source>
        <dbReference type="Proteomes" id="UP000282731"/>
    </source>
</evidence>
<protein>
    <submittedName>
        <fullName evidence="2">Uncharacterized protein</fullName>
    </submittedName>
</protein>
<accession>A0A2A3X0Y6</accession>
<organism evidence="2 3">
    <name type="scientific">Brevibacterium aurantiacum</name>
    <dbReference type="NCBI Taxonomy" id="273384"/>
    <lineage>
        <taxon>Bacteria</taxon>
        <taxon>Bacillati</taxon>
        <taxon>Actinomycetota</taxon>
        <taxon>Actinomycetes</taxon>
        <taxon>Micrococcales</taxon>
        <taxon>Brevibacteriaceae</taxon>
        <taxon>Brevibacterium</taxon>
    </lineage>
</organism>
<evidence type="ECO:0000313" key="1">
    <source>
        <dbReference type="EMBL" id="AZT98229.1"/>
    </source>
</evidence>
<dbReference type="EMBL" id="NRGX01000001">
    <property type="protein sequence ID" value="PCC17445.1"/>
    <property type="molecule type" value="Genomic_DNA"/>
</dbReference>
<name>A0A2A3X0Y6_BREAU</name>
<reference evidence="1 4" key="2">
    <citation type="submission" date="2017-12" db="EMBL/GenBank/DDBJ databases">
        <authorList>
            <person name="Levesque S."/>
        </authorList>
    </citation>
    <scope>NUCLEOTIDE SEQUENCE [LARGE SCALE GENOMIC DNA]</scope>
    <source>
        <strain evidence="1 4">SMQ-1420</strain>
    </source>
</reference>
<dbReference type="RefSeq" id="WP_096157414.1">
    <property type="nucleotide sequence ID" value="NZ_CP025334.1"/>
</dbReference>
<evidence type="ECO:0000313" key="2">
    <source>
        <dbReference type="EMBL" id="PCC17445.1"/>
    </source>
</evidence>
<dbReference type="AlphaFoldDB" id="A0A2A3X0Y6"/>
<gene>
    <name evidence="2" type="ORF">CIK79_03530</name>
    <name evidence="1" type="ORF">CXR27_15405</name>
</gene>
<dbReference type="Proteomes" id="UP000218377">
    <property type="component" value="Unassembled WGS sequence"/>
</dbReference>
<reference evidence="1 4" key="3">
    <citation type="submission" date="2019-01" db="EMBL/GenBank/DDBJ databases">
        <title>Comparative genomic analysis of Brevibacterium aurantiacum sheds light on its evolution and its adaptation to smear-ripened cheeses.</title>
        <authorList>
            <person name="Moineau S."/>
        </authorList>
    </citation>
    <scope>NUCLEOTIDE SEQUENCE [LARGE SCALE GENOMIC DNA]</scope>
    <source>
        <strain evidence="1 4">SMQ-1420</strain>
    </source>
</reference>
<proteinExistence type="predicted"/>